<dbReference type="PROSITE" id="PS50110">
    <property type="entry name" value="RESPONSE_REGULATORY"/>
    <property type="match status" value="1"/>
</dbReference>
<evidence type="ECO:0000256" key="7">
    <source>
        <dbReference type="SAM" id="MobiDB-lite"/>
    </source>
</evidence>
<feature type="region of interest" description="Disordered" evidence="7">
    <location>
        <begin position="259"/>
        <end position="339"/>
    </location>
</feature>
<dbReference type="GO" id="GO:0009927">
    <property type="term" value="F:histidine phosphotransfer kinase activity"/>
    <property type="evidence" value="ECO:0007669"/>
    <property type="project" value="TreeGrafter"/>
</dbReference>
<evidence type="ECO:0000256" key="4">
    <source>
        <dbReference type="ARBA" id="ARBA00022679"/>
    </source>
</evidence>
<dbReference type="PRINTS" id="PR00344">
    <property type="entry name" value="BCTRLSENSOR"/>
</dbReference>
<gene>
    <name evidence="10" type="ORF">JX265_005811</name>
</gene>
<evidence type="ECO:0000313" key="11">
    <source>
        <dbReference type="Proteomes" id="UP000829685"/>
    </source>
</evidence>
<dbReference type="SUPFAM" id="SSF55781">
    <property type="entry name" value="GAF domain-like"/>
    <property type="match status" value="1"/>
</dbReference>
<comment type="caution">
    <text evidence="10">The sequence shown here is derived from an EMBL/GenBank/DDBJ whole genome shotgun (WGS) entry which is preliminary data.</text>
</comment>
<keyword evidence="3 6" id="KW-0597">Phosphoprotein</keyword>
<dbReference type="PANTHER" id="PTHR43047">
    <property type="entry name" value="TWO-COMPONENT HISTIDINE PROTEIN KINASE"/>
    <property type="match status" value="1"/>
</dbReference>
<dbReference type="CDD" id="cd00082">
    <property type="entry name" value="HisKA"/>
    <property type="match status" value="1"/>
</dbReference>
<dbReference type="FunFam" id="3.30.450.40:FF:000083">
    <property type="entry name" value="Sensor histidine kinase/response regulator, putative (AFU_orthologue AFUA_4G00660)"/>
    <property type="match status" value="1"/>
</dbReference>
<dbReference type="InterPro" id="IPR003594">
    <property type="entry name" value="HATPase_dom"/>
</dbReference>
<dbReference type="PROSITE" id="PS50109">
    <property type="entry name" value="HIS_KIN"/>
    <property type="match status" value="1"/>
</dbReference>
<evidence type="ECO:0000259" key="9">
    <source>
        <dbReference type="PROSITE" id="PS50110"/>
    </source>
</evidence>
<feature type="modified residue" description="4-aspartylphosphate" evidence="6">
    <location>
        <position position="1165"/>
    </location>
</feature>
<feature type="domain" description="Histidine kinase" evidence="8">
    <location>
        <begin position="579"/>
        <end position="857"/>
    </location>
</feature>
<dbReference type="GO" id="GO:0000155">
    <property type="term" value="F:phosphorelay sensor kinase activity"/>
    <property type="evidence" value="ECO:0007669"/>
    <property type="project" value="InterPro"/>
</dbReference>
<sequence length="1234" mass="134997">MSRRETYERQRERQREREVQRYHQPWLAAQGSSLNVLSHLDSIAAADLNGEGYTPKQSQDKALTAFAQLAVLRLNVKRAMVSLIDTSTQTILAEATRNTFLGEAHLKNTRGGASNDLWSNDEARLPVGTTVLSRPNAVCEHCLTNTYTAHDEDGSTHTAPALVVPDCRLDPRFQARSYVQSEPGVRFYAGVPIISPSGHKIGAYAVSDGEPRHGLTVDELQFMQGVAQAVMQHLEWARDRVDRFKGARIVRGLASFIEGNSTLNDPSADDEPPTANGTPLPATAPPSSRSVTPTMKRSPSQTSTHSRLSHCGSPRLSEASRSSSPSTLTAQRRSDMPKPDSLARLFDRAATILRQSALADGVVFFGATAANTRQFRPPHDDSQAAVDTSSGHEGFGLDSSDSDASPSGRPCKLLGYSLADEQARADIEQDKPLTIGTLERYHALFPRGKSFSFTEEGSGISSEDESASDRDTQLNANNNPTNGTNEPHGAGGRRRSRMDHKELLKKIPGAKAVAFLPLYDYGEDRLAGGCFIWTSVTGRLMTLDEDLSYLKAFGNSIMSEVGRINTQKNEAAKTTFIASMSHELRSPLHGILGAAEFLVDTATSSYQSGLISSISTCGKTLLDTLNHVLDYSKINKLGRPHMRRNARRPQNLLNLASDPSLESLNLTAVVDLSILVEEVVDAVTAGHTFKMIPGTVFSKQSKSNTSASLNSMSAGAFRRVPEVQHPVSVLLDINPEASWMVKTQPGAIRRIVMNLLGNSLKYTSAGYVLVSVRAQGSADGSKIEAVIRVVDSGKGMSEGFQRDRLFVPFSQEDSFQPGTGLGLSIVKQIVDSLGGKIEFKSQQHKGTEVDVRLSLPRVIDSAVHQPDEEMYAIKNQTKGLKLVILDAYEPSQPKPIRHQVRGLNETIRDTCTNWFRMKVAVEEPEDASQPDLYLYCEPPSLEMLQKRFRGRDRSSPRKRKIPIVIVSLNAKEAIQISQNQSRALMDLGEIVEVIPQPCGPRKLAKVFNHCLKRAEEATNGDLDDAGTLKSDETLQQTLGDKSTGTSGVAWETRLDNIANEQAKPALQNGTAEGNAAQAPPTPPEPETLVIRTDTMQKCLSQPKKDVPSSKLHVLLVDDNKINLQLLVMFVKKQGFTYEEAENGQEALDKYKAAGSGRRFDLVLMDISMPIMDGLEATRRIRDFESENELQRANIVALTGLASSDTQRDAKTAGVDVFLAKPVRFASLKKLLDVE</sequence>
<dbReference type="InterPro" id="IPR036097">
    <property type="entry name" value="HisK_dim/P_sf"/>
</dbReference>
<dbReference type="FunFam" id="1.10.287.130:FF:000023">
    <property type="entry name" value="Sensor histidine kinase/response regulator, putative"/>
    <property type="match status" value="1"/>
</dbReference>
<dbReference type="InterPro" id="IPR029016">
    <property type="entry name" value="GAF-like_dom_sf"/>
</dbReference>
<feature type="compositionally biased region" description="Polar residues" evidence="7">
    <location>
        <begin position="285"/>
        <end position="306"/>
    </location>
</feature>
<evidence type="ECO:0000256" key="3">
    <source>
        <dbReference type="ARBA" id="ARBA00022553"/>
    </source>
</evidence>
<dbReference type="InterPro" id="IPR004358">
    <property type="entry name" value="Sig_transdc_His_kin-like_C"/>
</dbReference>
<dbReference type="SUPFAM" id="SSF47384">
    <property type="entry name" value="Homodimeric domain of signal transducing histidine kinase"/>
    <property type="match status" value="1"/>
</dbReference>
<name>A0A9P9WN70_9PEZI</name>
<reference evidence="10" key="1">
    <citation type="submission" date="2021-03" db="EMBL/GenBank/DDBJ databases">
        <title>Revisited historic fungal species revealed as producer of novel bioactive compounds through whole genome sequencing and comparative genomics.</title>
        <authorList>
            <person name="Vignolle G.A."/>
            <person name="Hochenegger N."/>
            <person name="Mach R.L."/>
            <person name="Mach-Aigner A.R."/>
            <person name="Javad Rahimi M."/>
            <person name="Salim K.A."/>
            <person name="Chan C.M."/>
            <person name="Lim L.B.L."/>
            <person name="Cai F."/>
            <person name="Druzhinina I.S."/>
            <person name="U'Ren J.M."/>
            <person name="Derntl C."/>
        </authorList>
    </citation>
    <scope>NUCLEOTIDE SEQUENCE</scope>
    <source>
        <strain evidence="10">TUCIM 5799</strain>
    </source>
</reference>
<organism evidence="10 11">
    <name type="scientific">Neoarthrinium moseri</name>
    <dbReference type="NCBI Taxonomy" id="1658444"/>
    <lineage>
        <taxon>Eukaryota</taxon>
        <taxon>Fungi</taxon>
        <taxon>Dikarya</taxon>
        <taxon>Ascomycota</taxon>
        <taxon>Pezizomycotina</taxon>
        <taxon>Sordariomycetes</taxon>
        <taxon>Xylariomycetidae</taxon>
        <taxon>Amphisphaeriales</taxon>
        <taxon>Apiosporaceae</taxon>
        <taxon>Neoarthrinium</taxon>
    </lineage>
</organism>
<feature type="region of interest" description="Disordered" evidence="7">
    <location>
        <begin position="454"/>
        <end position="497"/>
    </location>
</feature>
<dbReference type="SMART" id="SM00387">
    <property type="entry name" value="HATPase_c"/>
    <property type="match status" value="1"/>
</dbReference>
<dbReference type="SUPFAM" id="SSF52172">
    <property type="entry name" value="CheY-like"/>
    <property type="match status" value="1"/>
</dbReference>
<evidence type="ECO:0000256" key="2">
    <source>
        <dbReference type="ARBA" id="ARBA00012438"/>
    </source>
</evidence>
<dbReference type="Pfam" id="PF00512">
    <property type="entry name" value="HisKA"/>
    <property type="match status" value="1"/>
</dbReference>
<feature type="compositionally biased region" description="Low complexity" evidence="7">
    <location>
        <begin position="473"/>
        <end position="485"/>
    </location>
</feature>
<dbReference type="InterPro" id="IPR005467">
    <property type="entry name" value="His_kinase_dom"/>
</dbReference>
<dbReference type="InterPro" id="IPR011006">
    <property type="entry name" value="CheY-like_superfamily"/>
</dbReference>
<evidence type="ECO:0000256" key="5">
    <source>
        <dbReference type="ARBA" id="ARBA00022777"/>
    </source>
</evidence>
<dbReference type="InterPro" id="IPR001789">
    <property type="entry name" value="Sig_transdc_resp-reg_receiver"/>
</dbReference>
<evidence type="ECO:0000256" key="1">
    <source>
        <dbReference type="ARBA" id="ARBA00000085"/>
    </source>
</evidence>
<feature type="compositionally biased region" description="Low complexity" evidence="7">
    <location>
        <begin position="313"/>
        <end position="330"/>
    </location>
</feature>
<evidence type="ECO:0000313" key="10">
    <source>
        <dbReference type="EMBL" id="KAI1871825.1"/>
    </source>
</evidence>
<dbReference type="Proteomes" id="UP000829685">
    <property type="component" value="Unassembled WGS sequence"/>
</dbReference>
<dbReference type="CDD" id="cd17546">
    <property type="entry name" value="REC_hyHK_CKI1_RcsC-like"/>
    <property type="match status" value="1"/>
</dbReference>
<dbReference type="Pfam" id="PF02518">
    <property type="entry name" value="HATPase_c"/>
    <property type="match status" value="1"/>
</dbReference>
<keyword evidence="5" id="KW-0418">Kinase</keyword>
<dbReference type="Gene3D" id="3.40.50.2300">
    <property type="match status" value="1"/>
</dbReference>
<dbReference type="InterPro" id="IPR003661">
    <property type="entry name" value="HisK_dim/P_dom"/>
</dbReference>
<dbReference type="Gene3D" id="3.30.450.40">
    <property type="match status" value="1"/>
</dbReference>
<proteinExistence type="predicted"/>
<dbReference type="Gene3D" id="1.10.287.130">
    <property type="match status" value="1"/>
</dbReference>
<comment type="catalytic activity">
    <reaction evidence="1">
        <text>ATP + protein L-histidine = ADP + protein N-phospho-L-histidine.</text>
        <dbReference type="EC" id="2.7.13.3"/>
    </reaction>
</comment>
<keyword evidence="11" id="KW-1185">Reference proteome</keyword>
<keyword evidence="4" id="KW-0808">Transferase</keyword>
<dbReference type="InterPro" id="IPR036890">
    <property type="entry name" value="HATPase_C_sf"/>
</dbReference>
<feature type="domain" description="Response regulatory" evidence="9">
    <location>
        <begin position="1112"/>
        <end position="1234"/>
    </location>
</feature>
<dbReference type="GO" id="GO:0005886">
    <property type="term" value="C:plasma membrane"/>
    <property type="evidence" value="ECO:0007669"/>
    <property type="project" value="TreeGrafter"/>
</dbReference>
<dbReference type="InterPro" id="IPR003018">
    <property type="entry name" value="GAF"/>
</dbReference>
<dbReference type="SUPFAM" id="SSF55874">
    <property type="entry name" value="ATPase domain of HSP90 chaperone/DNA topoisomerase II/histidine kinase"/>
    <property type="match status" value="1"/>
</dbReference>
<dbReference type="Gene3D" id="3.30.565.10">
    <property type="entry name" value="Histidine kinase-like ATPase, C-terminal domain"/>
    <property type="match status" value="1"/>
</dbReference>
<dbReference type="SMART" id="SM00448">
    <property type="entry name" value="REC"/>
    <property type="match status" value="1"/>
</dbReference>
<dbReference type="Pfam" id="PF01590">
    <property type="entry name" value="GAF"/>
    <property type="match status" value="1"/>
</dbReference>
<dbReference type="PANTHER" id="PTHR43047:SF72">
    <property type="entry name" value="OSMOSENSING HISTIDINE PROTEIN KINASE SLN1"/>
    <property type="match status" value="1"/>
</dbReference>
<evidence type="ECO:0000256" key="6">
    <source>
        <dbReference type="PROSITE-ProRule" id="PRU00169"/>
    </source>
</evidence>
<protein>
    <recommendedName>
        <fullName evidence="2">histidine kinase</fullName>
        <ecNumber evidence="2">2.7.13.3</ecNumber>
    </recommendedName>
</protein>
<dbReference type="SMART" id="SM00388">
    <property type="entry name" value="HisKA"/>
    <property type="match status" value="1"/>
</dbReference>
<dbReference type="EMBL" id="JAFIMR010000012">
    <property type="protein sequence ID" value="KAI1871825.1"/>
    <property type="molecule type" value="Genomic_DNA"/>
</dbReference>
<dbReference type="AlphaFoldDB" id="A0A9P9WN70"/>
<dbReference type="Pfam" id="PF00072">
    <property type="entry name" value="Response_reg"/>
    <property type="match status" value="1"/>
</dbReference>
<dbReference type="EC" id="2.7.13.3" evidence="2"/>
<evidence type="ECO:0000259" key="8">
    <source>
        <dbReference type="PROSITE" id="PS50109"/>
    </source>
</evidence>
<accession>A0A9P9WN70</accession>
<feature type="region of interest" description="Disordered" evidence="7">
    <location>
        <begin position="373"/>
        <end position="409"/>
    </location>
</feature>